<dbReference type="SMART" id="SM00354">
    <property type="entry name" value="HTH_LACI"/>
    <property type="match status" value="1"/>
</dbReference>
<gene>
    <name evidence="5" type="ORF">RU96_GL000429</name>
</gene>
<dbReference type="PRINTS" id="PR00036">
    <property type="entry name" value="HTHLACI"/>
</dbReference>
<dbReference type="EMBL" id="JXKG01000011">
    <property type="protein sequence ID" value="OJG15029.1"/>
    <property type="molecule type" value="Genomic_DNA"/>
</dbReference>
<dbReference type="PROSITE" id="PS50932">
    <property type="entry name" value="HTH_LACI_2"/>
    <property type="match status" value="1"/>
</dbReference>
<dbReference type="SUPFAM" id="SSF53822">
    <property type="entry name" value="Periplasmic binding protein-like I"/>
    <property type="match status" value="1"/>
</dbReference>
<evidence type="ECO:0000256" key="1">
    <source>
        <dbReference type="ARBA" id="ARBA00023015"/>
    </source>
</evidence>
<keyword evidence="1" id="KW-0805">Transcription regulation</keyword>
<evidence type="ECO:0000256" key="2">
    <source>
        <dbReference type="ARBA" id="ARBA00023125"/>
    </source>
</evidence>
<organism evidence="5 6">
    <name type="scientific">Enterococcus canintestini</name>
    <dbReference type="NCBI Taxonomy" id="317010"/>
    <lineage>
        <taxon>Bacteria</taxon>
        <taxon>Bacillati</taxon>
        <taxon>Bacillota</taxon>
        <taxon>Bacilli</taxon>
        <taxon>Lactobacillales</taxon>
        <taxon>Enterococcaceae</taxon>
        <taxon>Enterococcus</taxon>
    </lineage>
</organism>
<keyword evidence="3" id="KW-0804">Transcription</keyword>
<reference evidence="5 6" key="1">
    <citation type="submission" date="2014-12" db="EMBL/GenBank/DDBJ databases">
        <title>Draft genome sequences of 29 type strains of Enterococci.</title>
        <authorList>
            <person name="Zhong Z."/>
            <person name="Sun Z."/>
            <person name="Liu W."/>
            <person name="Zhang W."/>
            <person name="Zhang H."/>
        </authorList>
    </citation>
    <scope>NUCLEOTIDE SEQUENCE [LARGE SCALE GENOMIC DNA]</scope>
    <source>
        <strain evidence="5 6">DSM 21207</strain>
    </source>
</reference>
<dbReference type="PANTHER" id="PTHR30146">
    <property type="entry name" value="LACI-RELATED TRANSCRIPTIONAL REPRESSOR"/>
    <property type="match status" value="1"/>
</dbReference>
<evidence type="ECO:0000259" key="4">
    <source>
        <dbReference type="PROSITE" id="PS50932"/>
    </source>
</evidence>
<feature type="domain" description="HTH lacI-type" evidence="4">
    <location>
        <begin position="2"/>
        <end position="56"/>
    </location>
</feature>
<comment type="caution">
    <text evidence="5">The sequence shown here is derived from an EMBL/GenBank/DDBJ whole genome shotgun (WGS) entry which is preliminary data.</text>
</comment>
<dbReference type="PANTHER" id="PTHR30146:SF154">
    <property type="entry name" value="TRANSCRIPTION REGULATOR, MEMBER OF GALR FAMILY"/>
    <property type="match status" value="1"/>
</dbReference>
<dbReference type="InterPro" id="IPR046335">
    <property type="entry name" value="LacI/GalR-like_sensor"/>
</dbReference>
<dbReference type="Pfam" id="PF13377">
    <property type="entry name" value="Peripla_BP_3"/>
    <property type="match status" value="1"/>
</dbReference>
<dbReference type="Gene3D" id="3.40.50.2300">
    <property type="match status" value="2"/>
</dbReference>
<dbReference type="OrthoDB" id="9796186at2"/>
<dbReference type="Gene3D" id="1.10.260.40">
    <property type="entry name" value="lambda repressor-like DNA-binding domains"/>
    <property type="match status" value="1"/>
</dbReference>
<evidence type="ECO:0000256" key="3">
    <source>
        <dbReference type="ARBA" id="ARBA00023163"/>
    </source>
</evidence>
<dbReference type="PROSITE" id="PS00356">
    <property type="entry name" value="HTH_LACI_1"/>
    <property type="match status" value="1"/>
</dbReference>
<name>A0A1L8R5I3_9ENTE</name>
<keyword evidence="2" id="KW-0238">DNA-binding</keyword>
<dbReference type="SUPFAM" id="SSF47413">
    <property type="entry name" value="lambda repressor-like DNA-binding domains"/>
    <property type="match status" value="1"/>
</dbReference>
<dbReference type="RefSeq" id="WP_071864972.1">
    <property type="nucleotide sequence ID" value="NZ_JBHLVQ010000012.1"/>
</dbReference>
<evidence type="ECO:0000313" key="6">
    <source>
        <dbReference type="Proteomes" id="UP000182835"/>
    </source>
</evidence>
<evidence type="ECO:0000313" key="5">
    <source>
        <dbReference type="EMBL" id="OJG15029.1"/>
    </source>
</evidence>
<dbReference type="InterPro" id="IPR010982">
    <property type="entry name" value="Lambda_DNA-bd_dom_sf"/>
</dbReference>
<dbReference type="InterPro" id="IPR028082">
    <property type="entry name" value="Peripla_BP_I"/>
</dbReference>
<dbReference type="Proteomes" id="UP000182835">
    <property type="component" value="Unassembled WGS sequence"/>
</dbReference>
<dbReference type="GO" id="GO:0000976">
    <property type="term" value="F:transcription cis-regulatory region binding"/>
    <property type="evidence" value="ECO:0007669"/>
    <property type="project" value="TreeGrafter"/>
</dbReference>
<dbReference type="STRING" id="317010.RU96_GL000429"/>
<dbReference type="GO" id="GO:0003700">
    <property type="term" value="F:DNA-binding transcription factor activity"/>
    <property type="evidence" value="ECO:0007669"/>
    <property type="project" value="TreeGrafter"/>
</dbReference>
<dbReference type="CDD" id="cd01392">
    <property type="entry name" value="HTH_LacI"/>
    <property type="match status" value="1"/>
</dbReference>
<sequence length="318" mass="35690">MATLSDVAKRANVSKMTVSRVINHPEQVTTELKKLVYQAMQELNYHPNIAAKALVSNRSQIIKLYILEELDTTEPYYMNLLMGIARAVGKAHYSLQLVTSNGVDHGSCDGYILTGVRTQDFDWINTLTKPVILFGENTHDIDFVDSDNRYGTATATKYALKVGYQNIIFVGIDVAEPFAKEREKGYLDVMSANKLPSTIFRLPNRSTQSEIFIEEQWDSFEKNTCFICSSDRLAIGIERGLINCGAKVPEDFGIIGFDGVFLDQVSSPKLTTMKQDIIKMGEACGEMLVKKIEENGQTQGYRRFLPELVARESTRADK</sequence>
<accession>A0A1L8R5I3</accession>
<protein>
    <submittedName>
        <fullName evidence="5">LacI family transcriptional regulator</fullName>
    </submittedName>
</protein>
<dbReference type="AlphaFoldDB" id="A0A1L8R5I3"/>
<dbReference type="InterPro" id="IPR000843">
    <property type="entry name" value="HTH_LacI"/>
</dbReference>
<dbReference type="Pfam" id="PF00356">
    <property type="entry name" value="LacI"/>
    <property type="match status" value="1"/>
</dbReference>
<proteinExistence type="predicted"/>